<dbReference type="AlphaFoldDB" id="A0A1V9XQ51"/>
<keyword evidence="2" id="KW-0539">Nucleus</keyword>
<dbReference type="Proteomes" id="UP000192247">
    <property type="component" value="Unassembled WGS sequence"/>
</dbReference>
<dbReference type="Gene3D" id="3.40.1000.50">
    <property type="entry name" value="Repressor of RNA polymerase III transcription Maf1"/>
    <property type="match status" value="2"/>
</dbReference>
<evidence type="ECO:0000313" key="4">
    <source>
        <dbReference type="Proteomes" id="UP000192247"/>
    </source>
</evidence>
<dbReference type="GO" id="GO:0016480">
    <property type="term" value="P:negative regulation of transcription by RNA polymerase III"/>
    <property type="evidence" value="ECO:0007669"/>
    <property type="project" value="UniProtKB-UniRule"/>
</dbReference>
<organism evidence="3 4">
    <name type="scientific">Tropilaelaps mercedesae</name>
    <dbReference type="NCBI Taxonomy" id="418985"/>
    <lineage>
        <taxon>Eukaryota</taxon>
        <taxon>Metazoa</taxon>
        <taxon>Ecdysozoa</taxon>
        <taxon>Arthropoda</taxon>
        <taxon>Chelicerata</taxon>
        <taxon>Arachnida</taxon>
        <taxon>Acari</taxon>
        <taxon>Parasitiformes</taxon>
        <taxon>Mesostigmata</taxon>
        <taxon>Gamasina</taxon>
        <taxon>Dermanyssoidea</taxon>
        <taxon>Laelapidae</taxon>
        <taxon>Tropilaelaps</taxon>
    </lineage>
</organism>
<dbReference type="PANTHER" id="PTHR22504:SF0">
    <property type="entry name" value="REPRESSOR OF RNA POLYMERASE III TRANSCRIPTION MAF1 HOMOLOG"/>
    <property type="match status" value="1"/>
</dbReference>
<name>A0A1V9XQ51_9ACAR</name>
<dbReference type="FunCoup" id="A0A1V9XQ51">
    <property type="interactions" value="1825"/>
</dbReference>
<keyword evidence="2" id="KW-0804">Transcription</keyword>
<sequence length="237" mass="26397">MKLLESSLFEALNSDLTLECGDCRILGRIESYSCKSTSQEKKLFRSLTAECGAGPDSLEALSPPQGYSSGHNNATPMVVAFSPSSVESNSEDGPLCDTISRKTLFHLIATLNAFFLPDYDFSQAKSEDQLTASAANSYSMPLRGQLWSALDAELKLNECVIYSYKPDFDSDPYGEEGTLWSFNYFFYNRRLKRVAFFTCHASSTNTTAEESVDNCFDDDALDMEFFEPVDDLDSSIY</sequence>
<gene>
    <name evidence="3" type="ORF">BIW11_00768</name>
</gene>
<comment type="function">
    <text evidence="2">Element of the TORC1 signaling pathway that acts as a mediator of diverse signals and that represses RNA polymerase III transcription. Inhibits the de novo assembly of TFIIIB onto DNA.</text>
</comment>
<proteinExistence type="inferred from homology"/>
<dbReference type="EMBL" id="MNPL01006315">
    <property type="protein sequence ID" value="OQR75478.1"/>
    <property type="molecule type" value="Genomic_DNA"/>
</dbReference>
<dbReference type="PIRSF" id="PIRSF037240">
    <property type="entry name" value="RNA_polIII_Trep_MAF1"/>
    <property type="match status" value="1"/>
</dbReference>
<dbReference type="InParanoid" id="A0A1V9XQ51"/>
<dbReference type="InterPro" id="IPR038564">
    <property type="entry name" value="Maf1_sf"/>
</dbReference>
<evidence type="ECO:0000313" key="3">
    <source>
        <dbReference type="EMBL" id="OQR75478.1"/>
    </source>
</evidence>
<comment type="subcellular location">
    <subcellularLocation>
        <location evidence="2">Nucleus</location>
    </subcellularLocation>
</comment>
<dbReference type="InterPro" id="IPR015257">
    <property type="entry name" value="Maf1"/>
</dbReference>
<protein>
    <recommendedName>
        <fullName evidence="2">Repressor of RNA polymerase III transcription MAF1</fullName>
    </recommendedName>
</protein>
<dbReference type="Pfam" id="PF09174">
    <property type="entry name" value="Maf1"/>
    <property type="match status" value="1"/>
</dbReference>
<dbReference type="OrthoDB" id="277029at2759"/>
<evidence type="ECO:0000256" key="1">
    <source>
        <dbReference type="ARBA" id="ARBA00006231"/>
    </source>
</evidence>
<keyword evidence="2" id="KW-0805">Transcription regulation</keyword>
<reference evidence="3 4" key="1">
    <citation type="journal article" date="2017" name="Gigascience">
        <title>Draft genome of the honey bee ectoparasitic mite, Tropilaelaps mercedesae, is shaped by the parasitic life history.</title>
        <authorList>
            <person name="Dong X."/>
            <person name="Armstrong S.D."/>
            <person name="Xia D."/>
            <person name="Makepeace B.L."/>
            <person name="Darby A.C."/>
            <person name="Kadowaki T."/>
        </authorList>
    </citation>
    <scope>NUCLEOTIDE SEQUENCE [LARGE SCALE GENOMIC DNA]</scope>
    <source>
        <strain evidence="3">Wuxi-XJTLU</strain>
    </source>
</reference>
<comment type="similarity">
    <text evidence="1 2">Belongs to the MAF1 family.</text>
</comment>
<dbReference type="STRING" id="418985.A0A1V9XQ51"/>
<keyword evidence="2" id="KW-0678">Repressor</keyword>
<keyword evidence="4" id="KW-1185">Reference proteome</keyword>
<evidence type="ECO:0000256" key="2">
    <source>
        <dbReference type="PIRNR" id="PIRNR037240"/>
    </source>
</evidence>
<dbReference type="PANTHER" id="PTHR22504">
    <property type="entry name" value="REPRESSOR OF RNA POLYMERASE III TRANSCRIPTION MAF1"/>
    <property type="match status" value="1"/>
</dbReference>
<comment type="caution">
    <text evidence="3">The sequence shown here is derived from an EMBL/GenBank/DDBJ whole genome shotgun (WGS) entry which is preliminary data.</text>
</comment>
<dbReference type="GO" id="GO:0005634">
    <property type="term" value="C:nucleus"/>
    <property type="evidence" value="ECO:0007669"/>
    <property type="project" value="UniProtKB-SubCell"/>
</dbReference>
<accession>A0A1V9XQ51</accession>
<dbReference type="GO" id="GO:0000994">
    <property type="term" value="F:RNA polymerase III core binding"/>
    <property type="evidence" value="ECO:0007669"/>
    <property type="project" value="TreeGrafter"/>
</dbReference>